<protein>
    <submittedName>
        <fullName evidence="4">GNAT family N-acetyltransferase</fullName>
        <ecNumber evidence="4">2.3.1.-</ecNumber>
    </submittedName>
</protein>
<evidence type="ECO:0000259" key="3">
    <source>
        <dbReference type="PROSITE" id="PS51186"/>
    </source>
</evidence>
<sequence>MRDITGLEQRCAEAWPAVVDVPLGQWRLRAAGGFTGRANSALTTGDPGVPVPEALDLVIDFARRNAIAPAAHVVVGSPAEGAIGDAGWRVDEDHPGGAESLVMTGGLAGFATPKHAQTSQGVVVTAEPLPGWWELAAQPDPTPAQRHVLTTGAVGFGAVVAGGTAADDAMADGTAADGTVAGGAMAGGTVLATVRGAVVGDLLHVARLAVRPSARRRGLARLLMGGLAAWGVERGATRCALQVAEHNEAAIALYGSLGCVEHHRYRYWAPNHS</sequence>
<dbReference type="EC" id="2.3.1.-" evidence="4"/>
<dbReference type="InterPro" id="IPR056935">
    <property type="entry name" value="Rv0428c-like_C"/>
</dbReference>
<keyword evidence="5" id="KW-1185">Reference proteome</keyword>
<dbReference type="RefSeq" id="WP_344043561.1">
    <property type="nucleotide sequence ID" value="NZ_BAAAKE010000047.1"/>
</dbReference>
<dbReference type="PANTHER" id="PTHR43877">
    <property type="entry name" value="AMINOALKYLPHOSPHONATE N-ACETYLTRANSFERASE-RELATED-RELATED"/>
    <property type="match status" value="1"/>
</dbReference>
<comment type="caution">
    <text evidence="4">The sequence shown here is derived from an EMBL/GenBank/DDBJ whole genome shotgun (WGS) entry which is preliminary data.</text>
</comment>
<name>A0ABV9Y318_9PSEU</name>
<dbReference type="SUPFAM" id="SSF55729">
    <property type="entry name" value="Acyl-CoA N-acyltransferases (Nat)"/>
    <property type="match status" value="1"/>
</dbReference>
<dbReference type="PROSITE" id="PS51186">
    <property type="entry name" value="GNAT"/>
    <property type="match status" value="1"/>
</dbReference>
<dbReference type="CDD" id="cd04301">
    <property type="entry name" value="NAT_SF"/>
    <property type="match status" value="1"/>
</dbReference>
<gene>
    <name evidence="4" type="ORF">ACFPFM_14915</name>
</gene>
<dbReference type="EMBL" id="JBHSJB010000011">
    <property type="protein sequence ID" value="MFC5055046.1"/>
    <property type="molecule type" value="Genomic_DNA"/>
</dbReference>
<evidence type="ECO:0000256" key="2">
    <source>
        <dbReference type="ARBA" id="ARBA00023315"/>
    </source>
</evidence>
<dbReference type="InterPro" id="IPR016181">
    <property type="entry name" value="Acyl_CoA_acyltransferase"/>
</dbReference>
<dbReference type="Gene3D" id="3.40.630.30">
    <property type="match status" value="1"/>
</dbReference>
<dbReference type="Pfam" id="PF24553">
    <property type="entry name" value="Rv0428c_C"/>
    <property type="match status" value="1"/>
</dbReference>
<reference evidence="5" key="1">
    <citation type="journal article" date="2019" name="Int. J. Syst. Evol. Microbiol.">
        <title>The Global Catalogue of Microorganisms (GCM) 10K type strain sequencing project: providing services to taxonomists for standard genome sequencing and annotation.</title>
        <authorList>
            <consortium name="The Broad Institute Genomics Platform"/>
            <consortium name="The Broad Institute Genome Sequencing Center for Infectious Disease"/>
            <person name="Wu L."/>
            <person name="Ma J."/>
        </authorList>
    </citation>
    <scope>NUCLEOTIDE SEQUENCE [LARGE SCALE GENOMIC DNA]</scope>
    <source>
        <strain evidence="5">KCTC 12848</strain>
    </source>
</reference>
<evidence type="ECO:0000256" key="1">
    <source>
        <dbReference type="ARBA" id="ARBA00022679"/>
    </source>
</evidence>
<evidence type="ECO:0000313" key="5">
    <source>
        <dbReference type="Proteomes" id="UP001595833"/>
    </source>
</evidence>
<organism evidence="4 5">
    <name type="scientific">Saccharothrix xinjiangensis</name>
    <dbReference type="NCBI Taxonomy" id="204798"/>
    <lineage>
        <taxon>Bacteria</taxon>
        <taxon>Bacillati</taxon>
        <taxon>Actinomycetota</taxon>
        <taxon>Actinomycetes</taxon>
        <taxon>Pseudonocardiales</taxon>
        <taxon>Pseudonocardiaceae</taxon>
        <taxon>Saccharothrix</taxon>
    </lineage>
</organism>
<dbReference type="InterPro" id="IPR050832">
    <property type="entry name" value="Bact_Acetyltransf"/>
</dbReference>
<feature type="domain" description="N-acetyltransferase" evidence="3">
    <location>
        <begin position="119"/>
        <end position="273"/>
    </location>
</feature>
<dbReference type="Proteomes" id="UP001595833">
    <property type="component" value="Unassembled WGS sequence"/>
</dbReference>
<dbReference type="InterPro" id="IPR000182">
    <property type="entry name" value="GNAT_dom"/>
</dbReference>
<proteinExistence type="predicted"/>
<evidence type="ECO:0000313" key="4">
    <source>
        <dbReference type="EMBL" id="MFC5055046.1"/>
    </source>
</evidence>
<dbReference type="GO" id="GO:0016746">
    <property type="term" value="F:acyltransferase activity"/>
    <property type="evidence" value="ECO:0007669"/>
    <property type="project" value="UniProtKB-KW"/>
</dbReference>
<keyword evidence="1 4" id="KW-0808">Transferase</keyword>
<accession>A0ABV9Y318</accession>
<keyword evidence="2 4" id="KW-0012">Acyltransferase</keyword>